<gene>
    <name evidence="5" type="ORF">ENR59_07700</name>
</gene>
<feature type="non-terminal residue" evidence="5">
    <location>
        <position position="1"/>
    </location>
</feature>
<dbReference type="PANTHER" id="PTHR43284">
    <property type="entry name" value="ASPARAGINE SYNTHETASE (GLUTAMINE-HYDROLYZING)"/>
    <property type="match status" value="1"/>
</dbReference>
<reference evidence="5" key="1">
    <citation type="journal article" date="2020" name="mSystems">
        <title>Genome- and Community-Level Interaction Insights into Carbon Utilization and Element Cycling Functions of Hydrothermarchaeota in Hydrothermal Sediment.</title>
        <authorList>
            <person name="Zhou Z."/>
            <person name="Liu Y."/>
            <person name="Xu W."/>
            <person name="Pan J."/>
            <person name="Luo Z.H."/>
            <person name="Li M."/>
        </authorList>
    </citation>
    <scope>NUCLEOTIDE SEQUENCE [LARGE SCALE GENOMIC DNA]</scope>
    <source>
        <strain evidence="5">SpSt-413</strain>
    </source>
</reference>
<accession>A0A7C4AHD4</accession>
<protein>
    <recommendedName>
        <fullName evidence="2">asparagine synthase (glutamine-hydrolyzing)</fullName>
        <ecNumber evidence="2">6.3.5.4</ecNumber>
    </recommendedName>
</protein>
<comment type="pathway">
    <text evidence="1">Amino-acid biosynthesis; L-asparagine biosynthesis; L-asparagine from L-aspartate (L-Gln route): step 1/1.</text>
</comment>
<dbReference type="AlphaFoldDB" id="A0A7C4AHD4"/>
<dbReference type="Pfam" id="PF00733">
    <property type="entry name" value="Asn_synthase"/>
    <property type="match status" value="1"/>
</dbReference>
<dbReference type="InterPro" id="IPR014729">
    <property type="entry name" value="Rossmann-like_a/b/a_fold"/>
</dbReference>
<dbReference type="GO" id="GO:0005829">
    <property type="term" value="C:cytosol"/>
    <property type="evidence" value="ECO:0007669"/>
    <property type="project" value="TreeGrafter"/>
</dbReference>
<dbReference type="Gene3D" id="3.40.50.620">
    <property type="entry name" value="HUPs"/>
    <property type="match status" value="1"/>
</dbReference>
<sequence length="300" mass="34648">MVAAHDEPVATSTWLSHFLICEAASVRGTGALFGGLGGDELNAGEYEYFIFHFADLLRQGRHDTLEAEIAHWARYHDHPVYVKNRDVALAALARLTDPARPGVCLPDMARLRRYADAVDPDFFDVRAMRPAMDHPFPDCLRNRTHQDIFRETAPCCLRAEDRHARHFGMDNVLPFFDHRLVEFMFRVPGDQKIRLGVTKHLLRRAMRGILPEETRTRVKKTGWNAPAHVWFASGAVRDGLWDLVRSRRFRERGLWNVPEVERILTEHAAIVESGRAAENHMMFLWQLLNMETWLRLYVDA</sequence>
<dbReference type="InterPro" id="IPR051786">
    <property type="entry name" value="ASN_synthetase/amidase"/>
</dbReference>
<dbReference type="InterPro" id="IPR001962">
    <property type="entry name" value="Asn_synthase"/>
</dbReference>
<dbReference type="GO" id="GO:0006529">
    <property type="term" value="P:asparagine biosynthetic process"/>
    <property type="evidence" value="ECO:0007669"/>
    <property type="project" value="InterPro"/>
</dbReference>
<evidence type="ECO:0000313" key="5">
    <source>
        <dbReference type="EMBL" id="HGG92820.1"/>
    </source>
</evidence>
<evidence type="ECO:0000256" key="1">
    <source>
        <dbReference type="ARBA" id="ARBA00005187"/>
    </source>
</evidence>
<evidence type="ECO:0000256" key="2">
    <source>
        <dbReference type="ARBA" id="ARBA00012737"/>
    </source>
</evidence>
<dbReference type="EC" id="6.3.5.4" evidence="2"/>
<dbReference type="SUPFAM" id="SSF52402">
    <property type="entry name" value="Adenine nucleotide alpha hydrolases-like"/>
    <property type="match status" value="1"/>
</dbReference>
<evidence type="ECO:0000259" key="4">
    <source>
        <dbReference type="Pfam" id="PF00733"/>
    </source>
</evidence>
<comment type="caution">
    <text evidence="5">The sequence shown here is derived from an EMBL/GenBank/DDBJ whole genome shotgun (WGS) entry which is preliminary data.</text>
</comment>
<organism evidence="5">
    <name type="scientific">Fundidesulfovibrio putealis</name>
    <dbReference type="NCBI Taxonomy" id="270496"/>
    <lineage>
        <taxon>Bacteria</taxon>
        <taxon>Pseudomonadati</taxon>
        <taxon>Thermodesulfobacteriota</taxon>
        <taxon>Desulfovibrionia</taxon>
        <taxon>Desulfovibrionales</taxon>
        <taxon>Desulfovibrionaceae</taxon>
        <taxon>Fundidesulfovibrio</taxon>
    </lineage>
</organism>
<comment type="catalytic activity">
    <reaction evidence="3">
        <text>L-aspartate + L-glutamine + ATP + H2O = L-asparagine + L-glutamate + AMP + diphosphate + H(+)</text>
        <dbReference type="Rhea" id="RHEA:12228"/>
        <dbReference type="ChEBI" id="CHEBI:15377"/>
        <dbReference type="ChEBI" id="CHEBI:15378"/>
        <dbReference type="ChEBI" id="CHEBI:29985"/>
        <dbReference type="ChEBI" id="CHEBI:29991"/>
        <dbReference type="ChEBI" id="CHEBI:30616"/>
        <dbReference type="ChEBI" id="CHEBI:33019"/>
        <dbReference type="ChEBI" id="CHEBI:58048"/>
        <dbReference type="ChEBI" id="CHEBI:58359"/>
        <dbReference type="ChEBI" id="CHEBI:456215"/>
        <dbReference type="EC" id="6.3.5.4"/>
    </reaction>
</comment>
<name>A0A7C4AHD4_9BACT</name>
<proteinExistence type="predicted"/>
<dbReference type="PANTHER" id="PTHR43284:SF1">
    <property type="entry name" value="ASPARAGINE SYNTHETASE"/>
    <property type="match status" value="1"/>
</dbReference>
<feature type="domain" description="Asparagine synthetase" evidence="4">
    <location>
        <begin position="2"/>
        <end position="295"/>
    </location>
</feature>
<evidence type="ECO:0000256" key="3">
    <source>
        <dbReference type="ARBA" id="ARBA00048741"/>
    </source>
</evidence>
<dbReference type="GO" id="GO:0004066">
    <property type="term" value="F:asparagine synthase (glutamine-hydrolyzing) activity"/>
    <property type="evidence" value="ECO:0007669"/>
    <property type="project" value="UniProtKB-EC"/>
</dbReference>
<dbReference type="EMBL" id="DSRP01000532">
    <property type="protein sequence ID" value="HGG92820.1"/>
    <property type="molecule type" value="Genomic_DNA"/>
</dbReference>